<gene>
    <name evidence="1" type="ordered locus">KNP414_01267</name>
</gene>
<organism evidence="1 2">
    <name type="scientific">Paenibacillus mucilaginosus (strain KNP414)</name>
    <dbReference type="NCBI Taxonomy" id="1036673"/>
    <lineage>
        <taxon>Bacteria</taxon>
        <taxon>Bacillati</taxon>
        <taxon>Bacillota</taxon>
        <taxon>Bacilli</taxon>
        <taxon>Bacillales</taxon>
        <taxon>Paenibacillaceae</taxon>
        <taxon>Paenibacillus</taxon>
    </lineage>
</organism>
<reference evidence="1 2" key="2">
    <citation type="journal article" date="2013" name="Genome Announc.">
        <title>Genome Sequence of Growth-Improving Paenibacillus mucilaginosus Strain KNP414.</title>
        <authorList>
            <person name="Lu J.J."/>
            <person name="Wang J.F."/>
            <person name="Hu X.F."/>
        </authorList>
    </citation>
    <scope>NUCLEOTIDE SEQUENCE [LARGE SCALE GENOMIC DNA]</scope>
    <source>
        <strain evidence="1 2">KNP414</strain>
    </source>
</reference>
<accession>F8FHD0</accession>
<dbReference type="EMBL" id="CP002869">
    <property type="protein sequence ID" value="AEI39832.1"/>
    <property type="molecule type" value="Genomic_DNA"/>
</dbReference>
<dbReference type="HOGENOM" id="CLU_143486_0_0_9"/>
<dbReference type="AlphaFoldDB" id="F8FHD0"/>
<sequence length="108" mass="12403">MSTDAREPQAIYEADSSFIDTLNKYRERILNVCTEHLHKPVRVHTTHGQHHEGIIVHIDAYHIYLQLPPGHSRAFIPGPYGYPPYNPYYNNVILPLALFDLLAISLLL</sequence>
<reference evidence="2" key="1">
    <citation type="submission" date="2011-06" db="EMBL/GenBank/DDBJ databases">
        <title>Complete genome sequence of Paenibacillus mucilaginosus KNP414.</title>
        <authorList>
            <person name="Wang J."/>
            <person name="Hu S."/>
            <person name="Hu X."/>
            <person name="Zhang B."/>
            <person name="Dong D."/>
            <person name="Zhang S."/>
            <person name="Zhao K."/>
            <person name="Wu D."/>
        </authorList>
    </citation>
    <scope>NUCLEOTIDE SEQUENCE [LARGE SCALE GENOMIC DNA]</scope>
    <source>
        <strain evidence="2">KNP414</strain>
    </source>
</reference>
<evidence type="ECO:0000313" key="1">
    <source>
        <dbReference type="EMBL" id="AEI39832.1"/>
    </source>
</evidence>
<proteinExistence type="predicted"/>
<evidence type="ECO:0000313" key="2">
    <source>
        <dbReference type="Proteomes" id="UP000006620"/>
    </source>
</evidence>
<name>F8FHD0_PAEMK</name>
<dbReference type="Proteomes" id="UP000006620">
    <property type="component" value="Chromosome"/>
</dbReference>
<protein>
    <submittedName>
        <fullName evidence="1">Uncharacterized protein</fullName>
    </submittedName>
</protein>
<dbReference type="KEGG" id="pms:KNP414_01267"/>
<dbReference type="PATRIC" id="fig|1036673.3.peg.1100"/>
<dbReference type="RefSeq" id="WP_013914994.1">
    <property type="nucleotide sequence ID" value="NC_015690.1"/>
</dbReference>